<feature type="domain" description="Amidase" evidence="1">
    <location>
        <begin position="36"/>
        <end position="422"/>
    </location>
</feature>
<dbReference type="AlphaFoldDB" id="A3SMW8"/>
<dbReference type="PANTHER" id="PTHR11895">
    <property type="entry name" value="TRANSAMIDASE"/>
    <property type="match status" value="1"/>
</dbReference>
<dbReference type="Proteomes" id="UP000005954">
    <property type="component" value="Unassembled WGS sequence"/>
</dbReference>
<dbReference type="InterPro" id="IPR000120">
    <property type="entry name" value="Amidase"/>
</dbReference>
<proteinExistence type="predicted"/>
<gene>
    <name evidence="2" type="ORF">ISM_13120</name>
</gene>
<comment type="caution">
    <text evidence="2">The sequence shown here is derived from an EMBL/GenBank/DDBJ whole genome shotgun (WGS) entry which is preliminary data.</text>
</comment>
<dbReference type="PANTHER" id="PTHR11895:SF176">
    <property type="entry name" value="AMIDASE AMID-RELATED"/>
    <property type="match status" value="1"/>
</dbReference>
<dbReference type="STRING" id="89187.ISM_13120"/>
<dbReference type="EC" id="3.5.1.4" evidence="2"/>
<evidence type="ECO:0000259" key="1">
    <source>
        <dbReference type="Pfam" id="PF01425"/>
    </source>
</evidence>
<dbReference type="Gene3D" id="3.90.1300.10">
    <property type="entry name" value="Amidase signature (AS) domain"/>
    <property type="match status" value="1"/>
</dbReference>
<dbReference type="HOGENOM" id="CLU_009600_0_3_5"/>
<sequence>MSQDNPWSPATALSRLDAALARVEEGGPDARHVFTQTFAEDARDAARAAAQASGPLAGTLTGPLAGALVSIKDLFDVAGHVTRAGTRFMAENAPAKEDAEAVARLRRAGAVIMGHTNMTELAYSGLGLNPHYGTPENARYPGAIPGGSSSGGAVSVAQGLCDIAIGTDTGGSLRIPAAFNGIVGFKPTQASVSRRGCLALSRSLDSVGPMARSVAHVRLGYEALKQPTKCTPNALVREFVIPENFGMEDLEPAVATGFAAAVARIEAAGHKVSRASLASLEAMKSLAVWQFSAVECRGEYEDAYQSQRDLFDPRVASRMARAEETSAVGYRQTLNQRAALIEAFEAELAGRVLLMPTVPILPPSFAAMEDDESYGRVNLQALRNPTIANVMDGCAISLPYAHGGDWIGVMMIAGHGRDTALLDLAEACEAVLAG</sequence>
<organism evidence="2 3">
    <name type="scientific">Roseovarius nubinhibens (strain ATCC BAA-591 / DSM 15170 / ISM)</name>
    <dbReference type="NCBI Taxonomy" id="89187"/>
    <lineage>
        <taxon>Bacteria</taxon>
        <taxon>Pseudomonadati</taxon>
        <taxon>Pseudomonadota</taxon>
        <taxon>Alphaproteobacteria</taxon>
        <taxon>Rhodobacterales</taxon>
        <taxon>Roseobacteraceae</taxon>
        <taxon>Roseovarius</taxon>
    </lineage>
</organism>
<dbReference type="InterPro" id="IPR020556">
    <property type="entry name" value="Amidase_CS"/>
</dbReference>
<dbReference type="SUPFAM" id="SSF75304">
    <property type="entry name" value="Amidase signature (AS) enzymes"/>
    <property type="match status" value="1"/>
</dbReference>
<name>A3SMW8_ROSNI</name>
<protein>
    <submittedName>
        <fullName evidence="2">Amidase</fullName>
        <ecNumber evidence="2">3.5.1.4</ecNumber>
    </submittedName>
</protein>
<keyword evidence="3" id="KW-1185">Reference proteome</keyword>
<evidence type="ECO:0000313" key="2">
    <source>
        <dbReference type="EMBL" id="EAP75808.1"/>
    </source>
</evidence>
<dbReference type="OrthoDB" id="9777859at2"/>
<dbReference type="Pfam" id="PF01425">
    <property type="entry name" value="Amidase"/>
    <property type="match status" value="1"/>
</dbReference>
<dbReference type="PROSITE" id="PS00571">
    <property type="entry name" value="AMIDASES"/>
    <property type="match status" value="1"/>
</dbReference>
<accession>A3SMW8</accession>
<dbReference type="eggNOG" id="COG0154">
    <property type="taxonomic scope" value="Bacteria"/>
</dbReference>
<evidence type="ECO:0000313" key="3">
    <source>
        <dbReference type="Proteomes" id="UP000005954"/>
    </source>
</evidence>
<keyword evidence="2" id="KW-0378">Hydrolase</keyword>
<dbReference type="EMBL" id="AALY01000002">
    <property type="protein sequence ID" value="EAP75808.1"/>
    <property type="molecule type" value="Genomic_DNA"/>
</dbReference>
<dbReference type="InterPro" id="IPR036928">
    <property type="entry name" value="AS_sf"/>
</dbReference>
<dbReference type="InterPro" id="IPR023631">
    <property type="entry name" value="Amidase_dom"/>
</dbReference>
<reference evidence="2 3" key="1">
    <citation type="submission" date="2005-12" db="EMBL/GenBank/DDBJ databases">
        <authorList>
            <person name="Moran M.A."/>
            <person name="Ferriera S."/>
            <person name="Johnson J."/>
            <person name="Kravitz S."/>
            <person name="Halpern A."/>
            <person name="Remington K."/>
            <person name="Beeson K."/>
            <person name="Tran B."/>
            <person name="Rogers Y.-H."/>
            <person name="Friedman R."/>
            <person name="Venter J.C."/>
        </authorList>
    </citation>
    <scope>NUCLEOTIDE SEQUENCE [LARGE SCALE GENOMIC DNA]</scope>
    <source>
        <strain evidence="3">ATCC BAA-591 / DSM 15170 / ISM</strain>
    </source>
</reference>
<dbReference type="GO" id="GO:0004040">
    <property type="term" value="F:amidase activity"/>
    <property type="evidence" value="ECO:0007669"/>
    <property type="project" value="UniProtKB-EC"/>
</dbReference>
<dbReference type="RefSeq" id="WP_009814633.1">
    <property type="nucleotide sequence ID" value="NZ_CH724156.1"/>
</dbReference>